<organism evidence="2 3">
    <name type="scientific">Liparis tanakae</name>
    <name type="common">Tanaka's snailfish</name>
    <dbReference type="NCBI Taxonomy" id="230148"/>
    <lineage>
        <taxon>Eukaryota</taxon>
        <taxon>Metazoa</taxon>
        <taxon>Chordata</taxon>
        <taxon>Craniata</taxon>
        <taxon>Vertebrata</taxon>
        <taxon>Euteleostomi</taxon>
        <taxon>Actinopterygii</taxon>
        <taxon>Neopterygii</taxon>
        <taxon>Teleostei</taxon>
        <taxon>Neoteleostei</taxon>
        <taxon>Acanthomorphata</taxon>
        <taxon>Eupercaria</taxon>
        <taxon>Perciformes</taxon>
        <taxon>Cottioidei</taxon>
        <taxon>Cottales</taxon>
        <taxon>Liparidae</taxon>
        <taxon>Liparis</taxon>
    </lineage>
</organism>
<dbReference type="EMBL" id="SRLO01002010">
    <property type="protein sequence ID" value="TNN34240.1"/>
    <property type="molecule type" value="Genomic_DNA"/>
</dbReference>
<accession>A0A4Z2F033</accession>
<evidence type="ECO:0000313" key="3">
    <source>
        <dbReference type="Proteomes" id="UP000314294"/>
    </source>
</evidence>
<evidence type="ECO:0000256" key="1">
    <source>
        <dbReference type="SAM" id="MobiDB-lite"/>
    </source>
</evidence>
<keyword evidence="3" id="KW-1185">Reference proteome</keyword>
<dbReference type="Proteomes" id="UP000314294">
    <property type="component" value="Unassembled WGS sequence"/>
</dbReference>
<dbReference type="AlphaFoldDB" id="A0A4Z2F033"/>
<proteinExistence type="predicted"/>
<reference evidence="2 3" key="1">
    <citation type="submission" date="2019-03" db="EMBL/GenBank/DDBJ databases">
        <title>First draft genome of Liparis tanakae, snailfish: a comprehensive survey of snailfish specific genes.</title>
        <authorList>
            <person name="Kim W."/>
            <person name="Song I."/>
            <person name="Jeong J.-H."/>
            <person name="Kim D."/>
            <person name="Kim S."/>
            <person name="Ryu S."/>
            <person name="Song J.Y."/>
            <person name="Lee S.K."/>
        </authorList>
    </citation>
    <scope>NUCLEOTIDE SEQUENCE [LARGE SCALE GENOMIC DNA]</scope>
    <source>
        <tissue evidence="2">Muscle</tissue>
    </source>
</reference>
<comment type="caution">
    <text evidence="2">The sequence shown here is derived from an EMBL/GenBank/DDBJ whole genome shotgun (WGS) entry which is preliminary data.</text>
</comment>
<gene>
    <name evidence="2" type="ORF">EYF80_055594</name>
</gene>
<feature type="compositionally biased region" description="Basic and acidic residues" evidence="1">
    <location>
        <begin position="29"/>
        <end position="40"/>
    </location>
</feature>
<name>A0A4Z2F033_9TELE</name>
<protein>
    <submittedName>
        <fullName evidence="2">Uncharacterized protein</fullName>
    </submittedName>
</protein>
<dbReference type="OrthoDB" id="8985237at2759"/>
<sequence length="147" mass="16390">MEAYLVMTPCWLRPGSSSRKLTEEDQEDEGHRQQAADDGGKVLWRAGGLQEAGAGTLSHSLSPEHAAASQGGDKAPAQRRSHQPATRRCVFTRFPQISWKRCCCWLEGLEKTCAAFRFLMRPKPSRTPSEDPDLGVIVSRHETRLKT</sequence>
<evidence type="ECO:0000313" key="2">
    <source>
        <dbReference type="EMBL" id="TNN34240.1"/>
    </source>
</evidence>
<feature type="region of interest" description="Disordered" evidence="1">
    <location>
        <begin position="1"/>
        <end position="86"/>
    </location>
</feature>